<feature type="chain" id="PRO_5041317332" description="Extracellular protein" evidence="1">
    <location>
        <begin position="20"/>
        <end position="93"/>
    </location>
</feature>
<keyword evidence="3" id="KW-1185">Reference proteome</keyword>
<keyword evidence="1" id="KW-0732">Signal</keyword>
<accession>A0AA40E1E7</accession>
<name>A0AA40E1E7_9PEZI</name>
<reference evidence="2" key="1">
    <citation type="submission" date="2023-06" db="EMBL/GenBank/DDBJ databases">
        <title>Genome-scale phylogeny and comparative genomics of the fungal order Sordariales.</title>
        <authorList>
            <consortium name="Lawrence Berkeley National Laboratory"/>
            <person name="Hensen N."/>
            <person name="Bonometti L."/>
            <person name="Westerberg I."/>
            <person name="Brannstrom I.O."/>
            <person name="Guillou S."/>
            <person name="Cros-Aarteil S."/>
            <person name="Calhoun S."/>
            <person name="Haridas S."/>
            <person name="Kuo A."/>
            <person name="Mondo S."/>
            <person name="Pangilinan J."/>
            <person name="Riley R."/>
            <person name="Labutti K."/>
            <person name="Andreopoulos B."/>
            <person name="Lipzen A."/>
            <person name="Chen C."/>
            <person name="Yanf M."/>
            <person name="Daum C."/>
            <person name="Ng V."/>
            <person name="Clum A."/>
            <person name="Steindorff A."/>
            <person name="Ohm R."/>
            <person name="Martin F."/>
            <person name="Silar P."/>
            <person name="Natvig D."/>
            <person name="Lalanne C."/>
            <person name="Gautier V."/>
            <person name="Ament-Velasquez S.L."/>
            <person name="Kruys A."/>
            <person name="Hutchinson M.I."/>
            <person name="Powell A.J."/>
            <person name="Barry K."/>
            <person name="Miller A.N."/>
            <person name="Grigoriev I.V."/>
            <person name="Debuchy R."/>
            <person name="Gladieux P."/>
            <person name="Thoren M.H."/>
            <person name="Johannesson H."/>
        </authorList>
    </citation>
    <scope>NUCLEOTIDE SEQUENCE</scope>
    <source>
        <strain evidence="2">SMH4607-1</strain>
    </source>
</reference>
<evidence type="ECO:0000313" key="3">
    <source>
        <dbReference type="Proteomes" id="UP001172102"/>
    </source>
</evidence>
<gene>
    <name evidence="2" type="ORF">B0H67DRAFT_640923</name>
</gene>
<sequence>MKIHWTAALLTICVYTTSAYWVRGAAERALYYCVYVLEDIDFSQTAYDGWKIAGDCVSKVTETFNKFYAGAQKATEVIPSPSQNPFVSLDKVM</sequence>
<dbReference type="Proteomes" id="UP001172102">
    <property type="component" value="Unassembled WGS sequence"/>
</dbReference>
<comment type="caution">
    <text evidence="2">The sequence shown here is derived from an EMBL/GenBank/DDBJ whole genome shotgun (WGS) entry which is preliminary data.</text>
</comment>
<proteinExistence type="predicted"/>
<organism evidence="2 3">
    <name type="scientific">Lasiosphaeris hirsuta</name>
    <dbReference type="NCBI Taxonomy" id="260670"/>
    <lineage>
        <taxon>Eukaryota</taxon>
        <taxon>Fungi</taxon>
        <taxon>Dikarya</taxon>
        <taxon>Ascomycota</taxon>
        <taxon>Pezizomycotina</taxon>
        <taxon>Sordariomycetes</taxon>
        <taxon>Sordariomycetidae</taxon>
        <taxon>Sordariales</taxon>
        <taxon>Lasiosphaeriaceae</taxon>
        <taxon>Lasiosphaeris</taxon>
    </lineage>
</organism>
<dbReference type="AlphaFoldDB" id="A0AA40E1E7"/>
<evidence type="ECO:0000256" key="1">
    <source>
        <dbReference type="SAM" id="SignalP"/>
    </source>
</evidence>
<protein>
    <recommendedName>
        <fullName evidence="4">Extracellular protein</fullName>
    </recommendedName>
</protein>
<feature type="signal peptide" evidence="1">
    <location>
        <begin position="1"/>
        <end position="19"/>
    </location>
</feature>
<evidence type="ECO:0000313" key="2">
    <source>
        <dbReference type="EMBL" id="KAK0724369.1"/>
    </source>
</evidence>
<dbReference type="EMBL" id="JAUKUA010000002">
    <property type="protein sequence ID" value="KAK0724369.1"/>
    <property type="molecule type" value="Genomic_DNA"/>
</dbReference>
<evidence type="ECO:0008006" key="4">
    <source>
        <dbReference type="Google" id="ProtNLM"/>
    </source>
</evidence>